<comment type="pathway">
    <text evidence="3 10">Glycan biosynthesis; glycogen biosynthesis.</text>
</comment>
<proteinExistence type="inferred from homology"/>
<feature type="active site" description="Nucleophile" evidence="10 11">
    <location>
        <position position="304"/>
    </location>
</feature>
<evidence type="ECO:0000256" key="5">
    <source>
        <dbReference type="ARBA" id="ARBA00022600"/>
    </source>
</evidence>
<keyword evidence="5 10" id="KW-0321">Glycogen metabolism</keyword>
<dbReference type="NCBIfam" id="NF003811">
    <property type="entry name" value="PRK05402.1"/>
    <property type="match status" value="1"/>
</dbReference>
<dbReference type="InterPro" id="IPR013780">
    <property type="entry name" value="Glyco_hydro_b"/>
</dbReference>
<evidence type="ECO:0000256" key="1">
    <source>
        <dbReference type="ARBA" id="ARBA00000826"/>
    </source>
</evidence>
<evidence type="ECO:0000313" key="14">
    <source>
        <dbReference type="Proteomes" id="UP000245624"/>
    </source>
</evidence>
<comment type="function">
    <text evidence="2 10">Catalyzes the formation of the alpha-1,6-glucosidic linkages in glycogen by scission of a 1,4-alpha-linked oligosaccharide from growing alpha-1,4-glucan chains and the subsequent attachment of the oligosaccharide to the alpha-1,6 position.</text>
</comment>
<evidence type="ECO:0000256" key="7">
    <source>
        <dbReference type="ARBA" id="ARBA00022679"/>
    </source>
</evidence>
<dbReference type="Gene3D" id="2.60.40.1180">
    <property type="entry name" value="Golgi alpha-mannosidase II"/>
    <property type="match status" value="1"/>
</dbReference>
<dbReference type="InterPro" id="IPR013783">
    <property type="entry name" value="Ig-like_fold"/>
</dbReference>
<dbReference type="SMART" id="SM00642">
    <property type="entry name" value="Aamy"/>
    <property type="match status" value="1"/>
</dbReference>
<dbReference type="InterPro" id="IPR006047">
    <property type="entry name" value="GH13_cat_dom"/>
</dbReference>
<evidence type="ECO:0000256" key="10">
    <source>
        <dbReference type="HAMAP-Rule" id="MF_00685"/>
    </source>
</evidence>
<evidence type="ECO:0000256" key="8">
    <source>
        <dbReference type="ARBA" id="ARBA00023056"/>
    </source>
</evidence>
<dbReference type="Gene3D" id="3.20.20.80">
    <property type="entry name" value="Glycosidases"/>
    <property type="match status" value="1"/>
</dbReference>
<dbReference type="HAMAP" id="MF_00685">
    <property type="entry name" value="GlgB"/>
    <property type="match status" value="1"/>
</dbReference>
<dbReference type="GO" id="GO:0005829">
    <property type="term" value="C:cytosol"/>
    <property type="evidence" value="ECO:0007669"/>
    <property type="project" value="TreeGrafter"/>
</dbReference>
<evidence type="ECO:0000256" key="2">
    <source>
        <dbReference type="ARBA" id="ARBA00002953"/>
    </source>
</evidence>
<dbReference type="EC" id="2.4.1.18" evidence="10"/>
<reference evidence="13 14" key="1">
    <citation type="submission" date="2018-05" db="EMBL/GenBank/DDBJ databases">
        <title>Genomic analysis of Gracilibacillus dipsosauri DD1 reveals novel features of a salt-tolerant amylase.</title>
        <authorList>
            <person name="Deutch C.E."/>
            <person name="Yang S."/>
        </authorList>
    </citation>
    <scope>NUCLEOTIDE SEQUENCE [LARGE SCALE GENOMIC DNA]</scope>
    <source>
        <strain evidence="13 14">DD1</strain>
    </source>
</reference>
<comment type="similarity">
    <text evidence="4 10">Belongs to the glycosyl hydrolase 13 family. GlgB subfamily.</text>
</comment>
<comment type="caution">
    <text evidence="13">The sequence shown here is derived from an EMBL/GenBank/DDBJ whole genome shotgun (WGS) entry which is preliminary data.</text>
</comment>
<dbReference type="OrthoDB" id="9800174at2"/>
<dbReference type="UniPathway" id="UPA00164"/>
<dbReference type="PIRSF" id="PIRSF000463">
    <property type="entry name" value="GlgB"/>
    <property type="match status" value="1"/>
</dbReference>
<dbReference type="GO" id="GO:0003844">
    <property type="term" value="F:1,4-alpha-glucan branching enzyme activity"/>
    <property type="evidence" value="ECO:0007669"/>
    <property type="project" value="UniProtKB-UniRule"/>
</dbReference>
<keyword evidence="6 10" id="KW-0328">Glycosyltransferase</keyword>
<dbReference type="InterPro" id="IPR044143">
    <property type="entry name" value="GlgB_N_E_set_prok"/>
</dbReference>
<dbReference type="InterPro" id="IPR017853">
    <property type="entry name" value="GH"/>
</dbReference>
<dbReference type="RefSeq" id="WP_109984314.1">
    <property type="nucleotide sequence ID" value="NZ_QGTD01000008.1"/>
</dbReference>
<accession>A0A317L4H6</accession>
<dbReference type="Pfam" id="PF00128">
    <property type="entry name" value="Alpha-amylase"/>
    <property type="match status" value="2"/>
</dbReference>
<keyword evidence="9 10" id="KW-0119">Carbohydrate metabolism</keyword>
<organism evidence="13 14">
    <name type="scientific">Gracilibacillus dipsosauri</name>
    <dbReference type="NCBI Taxonomy" id="178340"/>
    <lineage>
        <taxon>Bacteria</taxon>
        <taxon>Bacillati</taxon>
        <taxon>Bacillota</taxon>
        <taxon>Bacilli</taxon>
        <taxon>Bacillales</taxon>
        <taxon>Bacillaceae</taxon>
        <taxon>Gracilibacillus</taxon>
    </lineage>
</organism>
<dbReference type="EMBL" id="QGTD01000008">
    <property type="protein sequence ID" value="PWU68709.1"/>
    <property type="molecule type" value="Genomic_DNA"/>
</dbReference>
<feature type="active site" description="Proton donor" evidence="10 11">
    <location>
        <position position="358"/>
    </location>
</feature>
<dbReference type="SUPFAM" id="SSF81296">
    <property type="entry name" value="E set domains"/>
    <property type="match status" value="1"/>
</dbReference>
<sequence>MTKQISEEDVYLFHQGTHYFSYQFLGCHRDGVKTRFVVWAPHAKKVELAGDFNDWSGKGYALTKLDNAELWYGSFPDIQENTRYKYRITAPNGDTFLKADPYAFRAELRPLTASVIPSWKQYMWGDQEWELLKAESDPYHSPLLIYELHAGSWKRDDQNLPISYRVLASQLIPYVKELGYTHIELLPLAEHPLDASWGYQITSYYAPTSRHGSINDLKYFIDQCHQHQIGVIIDWVPGHFCKDDHGLRQFDGEALYEYKDPKKAEKPLWGTLTFDYGKPEVQSFLISNAIYWLKEFHVDGLRVDAVASMTSLNFDRPDSEEKLVNSFGNELNLEAIAFLQKLNEVVFHYFPKALMMAEDSSDLPLITHPTSKGGIGFNFKWNMGWMNDLLKYMELDPIYRKWHHQLLTFSMMYHYSENFVLPLSHDEVVHGKKSLLNKMPGDQWQQFANLRLLYGYMMVHPGKKLLFMGGEFGQYIEWRFQQALDWHLFDYPFHHALFHYLTELHKFYHHQPSLYQLDYHPSGFQWIDPDNHEQSIFIFIRKALDLENHLLIVCNFTPVVYYDFNIGVPTPGTYRELFNSDAACYGGSDQNNTEIHFSFPEGWHGQDQHIKIKVPPLAICIFQQVLESTEEELE</sequence>
<keyword evidence="14" id="KW-1185">Reference proteome</keyword>
<dbReference type="GO" id="GO:0005978">
    <property type="term" value="P:glycogen biosynthetic process"/>
    <property type="evidence" value="ECO:0007669"/>
    <property type="project" value="UniProtKB-UniRule"/>
</dbReference>
<dbReference type="CDD" id="cd11322">
    <property type="entry name" value="AmyAc_Glg_BE"/>
    <property type="match status" value="1"/>
</dbReference>
<evidence type="ECO:0000259" key="12">
    <source>
        <dbReference type="SMART" id="SM00642"/>
    </source>
</evidence>
<dbReference type="PANTHER" id="PTHR43651:SF3">
    <property type="entry name" value="1,4-ALPHA-GLUCAN-BRANCHING ENZYME"/>
    <property type="match status" value="1"/>
</dbReference>
<dbReference type="GO" id="GO:0043169">
    <property type="term" value="F:cation binding"/>
    <property type="evidence" value="ECO:0007669"/>
    <property type="project" value="InterPro"/>
</dbReference>
<comment type="subunit">
    <text evidence="10">Monomer.</text>
</comment>
<dbReference type="FunFam" id="2.60.40.1180:FF:000002">
    <property type="entry name" value="1,4-alpha-glucan branching enzyme GlgB"/>
    <property type="match status" value="1"/>
</dbReference>
<dbReference type="PANTHER" id="PTHR43651">
    <property type="entry name" value="1,4-ALPHA-GLUCAN-BRANCHING ENZYME"/>
    <property type="match status" value="1"/>
</dbReference>
<comment type="catalytic activity">
    <reaction evidence="1 10">
        <text>Transfers a segment of a (1-&gt;4)-alpha-D-glucan chain to a primary hydroxy group in a similar glucan chain.</text>
        <dbReference type="EC" id="2.4.1.18"/>
    </reaction>
</comment>
<dbReference type="SUPFAM" id="SSF51011">
    <property type="entry name" value="Glycosyl hydrolase domain"/>
    <property type="match status" value="1"/>
</dbReference>
<dbReference type="Proteomes" id="UP000245624">
    <property type="component" value="Unassembled WGS sequence"/>
</dbReference>
<evidence type="ECO:0000256" key="3">
    <source>
        <dbReference type="ARBA" id="ARBA00004964"/>
    </source>
</evidence>
<name>A0A317L4H6_9BACI</name>
<dbReference type="FunFam" id="3.20.20.80:FF:000003">
    <property type="entry name" value="1,4-alpha-glucan branching enzyme GlgB"/>
    <property type="match status" value="1"/>
</dbReference>
<evidence type="ECO:0000256" key="4">
    <source>
        <dbReference type="ARBA" id="ARBA00009000"/>
    </source>
</evidence>
<evidence type="ECO:0000313" key="13">
    <source>
        <dbReference type="EMBL" id="PWU68709.1"/>
    </source>
</evidence>
<dbReference type="Gene3D" id="2.60.40.10">
    <property type="entry name" value="Immunoglobulins"/>
    <property type="match status" value="1"/>
</dbReference>
<dbReference type="GO" id="GO:0004553">
    <property type="term" value="F:hydrolase activity, hydrolyzing O-glycosyl compounds"/>
    <property type="evidence" value="ECO:0007669"/>
    <property type="project" value="InterPro"/>
</dbReference>
<dbReference type="InterPro" id="IPR014756">
    <property type="entry name" value="Ig_E-set"/>
</dbReference>
<protein>
    <recommendedName>
        <fullName evidence="10">1,4-alpha-glucan branching enzyme GlgB</fullName>
        <ecNumber evidence="10">2.4.1.18</ecNumber>
    </recommendedName>
    <alternativeName>
        <fullName evidence="10">1,4-alpha-D-glucan:1,4-alpha-D-glucan 6-glucosyl-transferase</fullName>
    </alternativeName>
    <alternativeName>
        <fullName evidence="10">Alpha-(1-&gt;4)-glucan branching enzyme</fullName>
    </alternativeName>
    <alternativeName>
        <fullName evidence="10">Glycogen branching enzyme</fullName>
        <shortName evidence="10">BE</shortName>
    </alternativeName>
</protein>
<gene>
    <name evidence="10" type="primary">glgB</name>
    <name evidence="13" type="ORF">DLJ74_09785</name>
</gene>
<keyword evidence="7 10" id="KW-0808">Transferase</keyword>
<dbReference type="InterPro" id="IPR037439">
    <property type="entry name" value="Branching_enzy"/>
</dbReference>
<dbReference type="InterPro" id="IPR006407">
    <property type="entry name" value="GlgB"/>
</dbReference>
<dbReference type="Pfam" id="PF02922">
    <property type="entry name" value="CBM_48"/>
    <property type="match status" value="1"/>
</dbReference>
<keyword evidence="8 10" id="KW-0320">Glycogen biosynthesis</keyword>
<feature type="domain" description="Glycosyl hydrolase family 13 catalytic" evidence="12">
    <location>
        <begin position="147"/>
        <end position="494"/>
    </location>
</feature>
<dbReference type="InterPro" id="IPR004193">
    <property type="entry name" value="Glyco_hydro_13_N"/>
</dbReference>
<dbReference type="NCBIfam" id="TIGR01515">
    <property type="entry name" value="branching_enzym"/>
    <property type="match status" value="1"/>
</dbReference>
<evidence type="ECO:0000256" key="11">
    <source>
        <dbReference type="PIRSR" id="PIRSR000463-1"/>
    </source>
</evidence>
<dbReference type="SUPFAM" id="SSF51445">
    <property type="entry name" value="(Trans)glycosidases"/>
    <property type="match status" value="1"/>
</dbReference>
<evidence type="ECO:0000256" key="6">
    <source>
        <dbReference type="ARBA" id="ARBA00022676"/>
    </source>
</evidence>
<dbReference type="Pfam" id="PF02806">
    <property type="entry name" value="Alpha-amylase_C"/>
    <property type="match status" value="1"/>
</dbReference>
<dbReference type="NCBIfam" id="NF008967">
    <property type="entry name" value="PRK12313.1"/>
    <property type="match status" value="1"/>
</dbReference>
<dbReference type="AlphaFoldDB" id="A0A317L4H6"/>
<evidence type="ECO:0000256" key="9">
    <source>
        <dbReference type="ARBA" id="ARBA00023277"/>
    </source>
</evidence>
<dbReference type="CDD" id="cd02855">
    <property type="entry name" value="E_set_GBE_prok_N"/>
    <property type="match status" value="1"/>
</dbReference>
<dbReference type="InterPro" id="IPR006048">
    <property type="entry name" value="A-amylase/branching_C"/>
</dbReference>